<reference evidence="2" key="2">
    <citation type="journal article" date="2007" name="Science">
        <title>Draft genome sequence of the sexually transmitted pathogen Trichomonas vaginalis.</title>
        <authorList>
            <person name="Carlton J.M."/>
            <person name="Hirt R.P."/>
            <person name="Silva J.C."/>
            <person name="Delcher A.L."/>
            <person name="Schatz M."/>
            <person name="Zhao Q."/>
            <person name="Wortman J.R."/>
            <person name="Bidwell S.L."/>
            <person name="Alsmark U.C.M."/>
            <person name="Besteiro S."/>
            <person name="Sicheritz-Ponten T."/>
            <person name="Noel C.J."/>
            <person name="Dacks J.B."/>
            <person name="Foster P.G."/>
            <person name="Simillion C."/>
            <person name="Van de Peer Y."/>
            <person name="Miranda-Saavedra D."/>
            <person name="Barton G.J."/>
            <person name="Westrop G.D."/>
            <person name="Mueller S."/>
            <person name="Dessi D."/>
            <person name="Fiori P.L."/>
            <person name="Ren Q."/>
            <person name="Paulsen I."/>
            <person name="Zhang H."/>
            <person name="Bastida-Corcuera F.D."/>
            <person name="Simoes-Barbosa A."/>
            <person name="Brown M.T."/>
            <person name="Hayes R.D."/>
            <person name="Mukherjee M."/>
            <person name="Okumura C.Y."/>
            <person name="Schneider R."/>
            <person name="Smith A.J."/>
            <person name="Vanacova S."/>
            <person name="Villalvazo M."/>
            <person name="Haas B.J."/>
            <person name="Pertea M."/>
            <person name="Feldblyum T.V."/>
            <person name="Utterback T.R."/>
            <person name="Shu C.L."/>
            <person name="Osoegawa K."/>
            <person name="de Jong P.J."/>
            <person name="Hrdy I."/>
            <person name="Horvathova L."/>
            <person name="Zubacova Z."/>
            <person name="Dolezal P."/>
            <person name="Malik S.B."/>
            <person name="Logsdon J.M. Jr."/>
            <person name="Henze K."/>
            <person name="Gupta A."/>
            <person name="Wang C.C."/>
            <person name="Dunne R.L."/>
            <person name="Upcroft J.A."/>
            <person name="Upcroft P."/>
            <person name="White O."/>
            <person name="Salzberg S.L."/>
            <person name="Tang P."/>
            <person name="Chiu C.-H."/>
            <person name="Lee Y.-S."/>
            <person name="Embley T.M."/>
            <person name="Coombs G.H."/>
            <person name="Mottram J.C."/>
            <person name="Tachezy J."/>
            <person name="Fraser-Liggett C.M."/>
            <person name="Johnson P.J."/>
        </authorList>
    </citation>
    <scope>NUCLEOTIDE SEQUENCE [LARGE SCALE GENOMIC DNA]</scope>
    <source>
        <strain evidence="2">G3</strain>
    </source>
</reference>
<dbReference type="VEuPathDB" id="TrichDB:TVAG_412290"/>
<proteinExistence type="predicted"/>
<dbReference type="EMBL" id="DS113575">
    <property type="protein sequence ID" value="EAY01200.1"/>
    <property type="molecule type" value="Genomic_DNA"/>
</dbReference>
<gene>
    <name evidence="2" type="ORF">TVAG_412290</name>
</gene>
<evidence type="ECO:0000313" key="3">
    <source>
        <dbReference type="Proteomes" id="UP000001542"/>
    </source>
</evidence>
<organism evidence="2 3">
    <name type="scientific">Trichomonas vaginalis (strain ATCC PRA-98 / G3)</name>
    <dbReference type="NCBI Taxonomy" id="412133"/>
    <lineage>
        <taxon>Eukaryota</taxon>
        <taxon>Metamonada</taxon>
        <taxon>Parabasalia</taxon>
        <taxon>Trichomonadida</taxon>
        <taxon>Trichomonadidae</taxon>
        <taxon>Trichomonas</taxon>
    </lineage>
</organism>
<dbReference type="RefSeq" id="XP_001314036.1">
    <property type="nucleotide sequence ID" value="XM_001314030.1"/>
</dbReference>
<dbReference type="KEGG" id="tva:4759025"/>
<reference evidence="2" key="1">
    <citation type="submission" date="2006-10" db="EMBL/GenBank/DDBJ databases">
        <authorList>
            <person name="Amadeo P."/>
            <person name="Zhao Q."/>
            <person name="Wortman J."/>
            <person name="Fraser-Liggett C."/>
            <person name="Carlton J."/>
        </authorList>
    </citation>
    <scope>NUCLEOTIDE SEQUENCE</scope>
    <source>
        <strain evidence="2">G3</strain>
    </source>
</reference>
<evidence type="ECO:0000313" key="2">
    <source>
        <dbReference type="EMBL" id="EAY01200.1"/>
    </source>
</evidence>
<dbReference type="Proteomes" id="UP000001542">
    <property type="component" value="Unassembled WGS sequence"/>
</dbReference>
<evidence type="ECO:0000256" key="1">
    <source>
        <dbReference type="SAM" id="MobiDB-lite"/>
    </source>
</evidence>
<dbReference type="AlphaFoldDB" id="A2F1N5"/>
<feature type="region of interest" description="Disordered" evidence="1">
    <location>
        <begin position="317"/>
        <end position="346"/>
    </location>
</feature>
<sequence>MDTYRVWKHSLVDGCYRYTILDMTKNPTELKEITEEEASQLEQGPIIDYWKSVMILRSDNKDIRNAVSIELTHQVRAKYFSHSNDQSNKINQQPASTTTYTNQNIANSRNLIQNSSKDNLLASSTDKNISTGGKTSQTVSNQPQYSENQSTRNFISEKSTNTATSYQNSSTEIQNYNTSVQTITQQPVNQNLQVSIPQNAINAQQNMQKQSSAPMRQNLTFTTQQQYLQFIRQAQQVKMQPTAPHTAVTQPISMAIAQNQVQIPQNLQMQTNPMQQSYSAYAKPSVYNQSITTQQNYQQFPQNQQVFQQFNQQRQTALSSQLSTAQQHFHNHPPQPQINQNPPTQPTLLQIQRTPSNFGQNQRETQAELVPSEIPTERLIKLHKFYMECAQQESEFFAMLKEELKNPKPVNLAPNSVERSENDEIQYYTFEIPLPDNKKDTVLVNSDVLNKIKANSQK</sequence>
<accession>A2F1N5</accession>
<feature type="region of interest" description="Disordered" evidence="1">
    <location>
        <begin position="122"/>
        <end position="168"/>
    </location>
</feature>
<dbReference type="VEuPathDB" id="TrichDB:TVAGG3_0761050"/>
<dbReference type="InParanoid" id="A2F1N5"/>
<keyword evidence="3" id="KW-1185">Reference proteome</keyword>
<name>A2F1N5_TRIV3</name>
<protein>
    <submittedName>
        <fullName evidence="2">Uncharacterized protein</fullName>
    </submittedName>
</protein>